<feature type="region of interest" description="Disordered" evidence="1">
    <location>
        <begin position="159"/>
        <end position="270"/>
    </location>
</feature>
<evidence type="ECO:0000256" key="1">
    <source>
        <dbReference type="SAM" id="MobiDB-lite"/>
    </source>
</evidence>
<feature type="compositionally biased region" description="Polar residues" evidence="1">
    <location>
        <begin position="215"/>
        <end position="224"/>
    </location>
</feature>
<accession>A0A200QEP8</accession>
<reference evidence="3 4" key="1">
    <citation type="journal article" date="2017" name="Mol. Plant">
        <title>The Genome of Medicinal Plant Macleaya cordata Provides New Insights into Benzylisoquinoline Alkaloids Metabolism.</title>
        <authorList>
            <person name="Liu X."/>
            <person name="Liu Y."/>
            <person name="Huang P."/>
            <person name="Ma Y."/>
            <person name="Qing Z."/>
            <person name="Tang Q."/>
            <person name="Cao H."/>
            <person name="Cheng P."/>
            <person name="Zheng Y."/>
            <person name="Yuan Z."/>
            <person name="Zhou Y."/>
            <person name="Liu J."/>
            <person name="Tang Z."/>
            <person name="Zhuo Y."/>
            <person name="Zhang Y."/>
            <person name="Yu L."/>
            <person name="Huang J."/>
            <person name="Yang P."/>
            <person name="Peng Q."/>
            <person name="Zhang J."/>
            <person name="Jiang W."/>
            <person name="Zhang Z."/>
            <person name="Lin K."/>
            <person name="Ro D.K."/>
            <person name="Chen X."/>
            <person name="Xiong X."/>
            <person name="Shang Y."/>
            <person name="Huang S."/>
            <person name="Zeng J."/>
        </authorList>
    </citation>
    <scope>NUCLEOTIDE SEQUENCE [LARGE SCALE GENOMIC DNA]</scope>
    <source>
        <strain evidence="4">cv. BLH2017</strain>
        <tissue evidence="3">Root</tissue>
    </source>
</reference>
<dbReference type="STRING" id="56857.A0A200QEP8"/>
<dbReference type="PANTHER" id="PTHR47070:SF2">
    <property type="entry name" value="OS06G0206100 PROTEIN"/>
    <property type="match status" value="1"/>
</dbReference>
<proteinExistence type="predicted"/>
<feature type="compositionally biased region" description="Low complexity" evidence="1">
    <location>
        <begin position="235"/>
        <end position="265"/>
    </location>
</feature>
<dbReference type="AlphaFoldDB" id="A0A200QEP8"/>
<feature type="region of interest" description="Disordered" evidence="1">
    <location>
        <begin position="52"/>
        <end position="94"/>
    </location>
</feature>
<dbReference type="Pfam" id="PF06972">
    <property type="entry name" value="GIP1_N"/>
    <property type="match status" value="1"/>
</dbReference>
<keyword evidence="4" id="KW-1185">Reference proteome</keyword>
<evidence type="ECO:0000313" key="3">
    <source>
        <dbReference type="EMBL" id="OVA08912.1"/>
    </source>
</evidence>
<comment type="caution">
    <text evidence="3">The sequence shown here is derived from an EMBL/GenBank/DDBJ whole genome shotgun (WGS) entry which is preliminary data.</text>
</comment>
<dbReference type="OMA" id="HLNWTGN"/>
<feature type="domain" description="GBF-interacting protein 1 N-terminal" evidence="2">
    <location>
        <begin position="16"/>
        <end position="73"/>
    </location>
</feature>
<protein>
    <recommendedName>
        <fullName evidence="2">GBF-interacting protein 1 N-terminal domain-containing protein</fullName>
    </recommendedName>
</protein>
<feature type="compositionally biased region" description="Polar residues" evidence="1">
    <location>
        <begin position="500"/>
        <end position="510"/>
    </location>
</feature>
<evidence type="ECO:0000313" key="4">
    <source>
        <dbReference type="Proteomes" id="UP000195402"/>
    </source>
</evidence>
<dbReference type="FunCoup" id="A0A200QEP8">
    <property type="interactions" value="2779"/>
</dbReference>
<feature type="region of interest" description="Disordered" evidence="1">
    <location>
        <begin position="282"/>
        <end position="330"/>
    </location>
</feature>
<organism evidence="3 4">
    <name type="scientific">Macleaya cordata</name>
    <name type="common">Five-seeded plume-poppy</name>
    <name type="synonym">Bocconia cordata</name>
    <dbReference type="NCBI Taxonomy" id="56857"/>
    <lineage>
        <taxon>Eukaryota</taxon>
        <taxon>Viridiplantae</taxon>
        <taxon>Streptophyta</taxon>
        <taxon>Embryophyta</taxon>
        <taxon>Tracheophyta</taxon>
        <taxon>Spermatophyta</taxon>
        <taxon>Magnoliopsida</taxon>
        <taxon>Ranunculales</taxon>
        <taxon>Papaveraceae</taxon>
        <taxon>Papaveroideae</taxon>
        <taxon>Macleaya</taxon>
    </lineage>
</organism>
<feature type="compositionally biased region" description="Low complexity" evidence="1">
    <location>
        <begin position="293"/>
        <end position="302"/>
    </location>
</feature>
<dbReference type="InParanoid" id="A0A200QEP8"/>
<feature type="compositionally biased region" description="Basic and acidic residues" evidence="1">
    <location>
        <begin position="511"/>
        <end position="521"/>
    </location>
</feature>
<dbReference type="PANTHER" id="PTHR47070">
    <property type="entry name" value="HYDROXYPROLINE-RICH GLYCOPROTEIN-LIKE"/>
    <property type="match status" value="1"/>
</dbReference>
<gene>
    <name evidence="3" type="ORF">BVC80_901g36</name>
</gene>
<dbReference type="OrthoDB" id="657470at2759"/>
<dbReference type="Proteomes" id="UP000195402">
    <property type="component" value="Unassembled WGS sequence"/>
</dbReference>
<name>A0A200QEP8_MACCD</name>
<dbReference type="InterPro" id="IPR009060">
    <property type="entry name" value="UBA-like_sf"/>
</dbReference>
<dbReference type="EMBL" id="MVGT01002234">
    <property type="protein sequence ID" value="OVA08912.1"/>
    <property type="molecule type" value="Genomic_DNA"/>
</dbReference>
<feature type="compositionally biased region" description="Polar residues" evidence="1">
    <location>
        <begin position="309"/>
        <end position="330"/>
    </location>
</feature>
<sequence>MVTGSRLDGGTQILSARIQKTIQSIKEIVGNHSDADIYSMLKETNMDPNETAQKLLNQDPFHEVRRKRDKKKENAGYKGAAEPRKQADHTVQGTKSQMILNRNSRRGAYTRNTLPGTSREFRVVKDNRVNQNPIREIKPVSLQCSTSANVQVIPISERSSTGVRADQKAGGIRHIEGLKSSPASNGPSDAGSKHAQDGHSNRTQGKDLFEETRATVLSTGSRVQGSKPYDSRPHSATSATTSSVVGVYSSSSDPVHVPSPDSRSSGTVGAIKREVGVVGVRRQPSANLPKQPSVPSSSFSASLLGKHVSGSSESIESPTTLTKSDQLSQTVPESVMSSVSVSRSFLSSQYSGKAYQQLVGHQKVPQPNMEWKPKLSQKSNLVSPGIIGTTSTSISPPTNNSTDLVKEADHLQEKLSRVNIFENQHVIIPQHLRVPEADRTHLTFGSFGAGFDSSNSFASGFQAIEIAEQPNGEPSAGVSAPSSTSEDVNQVDLLDDPGRNTGSDSPASAETSEHPLPEKNESTSPGNLENYVDIGLVRNNSPSYTPAEPQQQQDPPELSSFPVYDPQTGYDMPFFRPTMDESVQDQGLPSQQEALSSHVANSVPASTVAMMQQQPLAQLYPQVHLSHYPNFMPYRQILSPVYVPPMAVPGYSSNPAYPHPPNGSSYLLMPGSSSHLAAGGLKYGTSQFKPIPAGSPTGFGSFANPAGYPINAQGTVGGASGLEDSTRIKYKDGSLYIPNPQAETSEIWIQTPRELPGMQSAPYFNIPGQAPHGAYLQSHTGHASFNGATAQSAHVQFPGLYHPTPQPTAIGNPHHMVPGMGGNVGVGVAAAAPGAQVGPYQQPQMGHLNWTTNF</sequence>
<dbReference type="SUPFAM" id="SSF46934">
    <property type="entry name" value="UBA-like"/>
    <property type="match status" value="1"/>
</dbReference>
<feature type="compositionally biased region" description="Low complexity" evidence="1">
    <location>
        <begin position="546"/>
        <end position="557"/>
    </location>
</feature>
<evidence type="ECO:0000259" key="2">
    <source>
        <dbReference type="Pfam" id="PF06972"/>
    </source>
</evidence>
<feature type="compositionally biased region" description="Basic and acidic residues" evidence="1">
    <location>
        <begin position="71"/>
        <end position="88"/>
    </location>
</feature>
<dbReference type="InterPro" id="IPR009719">
    <property type="entry name" value="GIP1_N"/>
</dbReference>
<feature type="compositionally biased region" description="Basic and acidic residues" evidence="1">
    <location>
        <begin position="191"/>
        <end position="213"/>
    </location>
</feature>
<feature type="region of interest" description="Disordered" evidence="1">
    <location>
        <begin position="470"/>
        <end position="565"/>
    </location>
</feature>